<dbReference type="InterPro" id="IPR016563">
    <property type="entry name" value="Npl4"/>
</dbReference>
<sequence>MLIRLRSRDGLERILVPEGATIASLKRQITESLEVPQKDITLSTDKDLLTALDKTTFTDMTRDQQPLSAIGIQHGDMVYMHYPFEREVPSTLPKGELDLNRPFGMHMTVEALVAKQTRIERQETPHCSSVSFDRHAANAFQSYVSGALAFSIKRGGLLYGSIDEEGKALVEVIYEPEQEGTADSLQLIRGTDEEQKADFIAKQMGLSKIGWIFTQSTKERDFIMSSEEICQIAEMQAQLGEKAVTGVVSMAVSDDGSETHFEAFQVSDQAVRLWQEGWFQSSAEPSGVSILRDPKEPKKERPVIVAGKDQGEVDNDYLLLPVNILDHEGPLSSAFPIENRLLPQEKAELRHHLQKQAGKPYQMRLADFHLLLWLAKQPNLDLTDLEVIIDAVKEQSPVPEGYTLIIDSLAEL</sequence>
<gene>
    <name evidence="3" type="primary">g8977</name>
    <name evidence="3" type="ORF">VP750_LOCUS8060</name>
</gene>
<dbReference type="Proteomes" id="UP001497392">
    <property type="component" value="Unassembled WGS sequence"/>
</dbReference>
<accession>A0ABP1G1U3</accession>
<organism evidence="3 4">
    <name type="scientific">Coccomyxa viridis</name>
    <dbReference type="NCBI Taxonomy" id="1274662"/>
    <lineage>
        <taxon>Eukaryota</taxon>
        <taxon>Viridiplantae</taxon>
        <taxon>Chlorophyta</taxon>
        <taxon>core chlorophytes</taxon>
        <taxon>Trebouxiophyceae</taxon>
        <taxon>Trebouxiophyceae incertae sedis</taxon>
        <taxon>Coccomyxaceae</taxon>
        <taxon>Coccomyxa</taxon>
    </lineage>
</organism>
<proteinExistence type="inferred from homology"/>
<feature type="domain" description="MPN" evidence="2">
    <location>
        <begin position="129"/>
        <end position="267"/>
    </location>
</feature>
<reference evidence="3 4" key="1">
    <citation type="submission" date="2024-06" db="EMBL/GenBank/DDBJ databases">
        <authorList>
            <person name="Kraege A."/>
            <person name="Thomma B."/>
        </authorList>
    </citation>
    <scope>NUCLEOTIDE SEQUENCE [LARGE SCALE GENOMIC DNA]</scope>
</reference>
<dbReference type="Gene3D" id="3.10.20.90">
    <property type="entry name" value="Phosphatidylinositol 3-kinase Catalytic Subunit, Chain A, domain 1"/>
    <property type="match status" value="1"/>
</dbReference>
<evidence type="ECO:0000313" key="4">
    <source>
        <dbReference type="Proteomes" id="UP001497392"/>
    </source>
</evidence>
<dbReference type="InterPro" id="IPR007717">
    <property type="entry name" value="NPL4_C"/>
</dbReference>
<evidence type="ECO:0000256" key="1">
    <source>
        <dbReference type="ARBA" id="ARBA00011025"/>
    </source>
</evidence>
<dbReference type="PANTHER" id="PTHR12710:SF0">
    <property type="entry name" value="NUCLEAR PROTEIN LOCALIZATION PROTEIN 4 HOMOLOG"/>
    <property type="match status" value="1"/>
</dbReference>
<dbReference type="SUPFAM" id="SSF54236">
    <property type="entry name" value="Ubiquitin-like"/>
    <property type="match status" value="1"/>
</dbReference>
<dbReference type="Gene3D" id="3.40.140.10">
    <property type="entry name" value="Cytidine Deaminase, domain 2"/>
    <property type="match status" value="1"/>
</dbReference>
<dbReference type="InterPro" id="IPR024682">
    <property type="entry name" value="Npl4_Ub-like_dom"/>
</dbReference>
<dbReference type="CDD" id="cd08061">
    <property type="entry name" value="MPN_NPL4"/>
    <property type="match status" value="1"/>
</dbReference>
<name>A0ABP1G1U3_9CHLO</name>
<dbReference type="InterPro" id="IPR037518">
    <property type="entry name" value="MPN"/>
</dbReference>
<comment type="similarity">
    <text evidence="1">Belongs to the NPL4 family.</text>
</comment>
<dbReference type="EMBL" id="CAXHTA020000016">
    <property type="protein sequence ID" value="CAL5226154.1"/>
    <property type="molecule type" value="Genomic_DNA"/>
</dbReference>
<dbReference type="InterPro" id="IPR029071">
    <property type="entry name" value="Ubiquitin-like_domsf"/>
</dbReference>
<dbReference type="CDD" id="cd17055">
    <property type="entry name" value="Ubl_AtNPL4_like"/>
    <property type="match status" value="1"/>
</dbReference>
<dbReference type="Pfam" id="PF05021">
    <property type="entry name" value="NPL4"/>
    <property type="match status" value="1"/>
</dbReference>
<dbReference type="Pfam" id="PF11543">
    <property type="entry name" value="UN_NPL4"/>
    <property type="match status" value="1"/>
</dbReference>
<keyword evidence="4" id="KW-1185">Reference proteome</keyword>
<comment type="caution">
    <text evidence="3">The sequence shown here is derived from an EMBL/GenBank/DDBJ whole genome shotgun (WGS) entry which is preliminary data.</text>
</comment>
<protein>
    <submittedName>
        <fullName evidence="3">G8977 protein</fullName>
    </submittedName>
</protein>
<dbReference type="PROSITE" id="PS50249">
    <property type="entry name" value="MPN"/>
    <property type="match status" value="1"/>
</dbReference>
<evidence type="ECO:0000259" key="2">
    <source>
        <dbReference type="PROSITE" id="PS50249"/>
    </source>
</evidence>
<dbReference type="PANTHER" id="PTHR12710">
    <property type="entry name" value="NUCLEAR PROTEIN LOCALIZATION 4"/>
    <property type="match status" value="1"/>
</dbReference>
<evidence type="ECO:0000313" key="3">
    <source>
        <dbReference type="EMBL" id="CAL5226154.1"/>
    </source>
</evidence>